<reference evidence="1" key="2">
    <citation type="journal article" date="2015" name="Data Brief">
        <title>Shoot transcriptome of the giant reed, Arundo donax.</title>
        <authorList>
            <person name="Barrero R.A."/>
            <person name="Guerrero F.D."/>
            <person name="Moolhuijzen P."/>
            <person name="Goolsby J.A."/>
            <person name="Tidwell J."/>
            <person name="Bellgard S.E."/>
            <person name="Bellgard M.I."/>
        </authorList>
    </citation>
    <scope>NUCLEOTIDE SEQUENCE</scope>
    <source>
        <tissue evidence="1">Shoot tissue taken approximately 20 cm above the soil surface</tissue>
    </source>
</reference>
<evidence type="ECO:0000313" key="1">
    <source>
        <dbReference type="EMBL" id="JAD55281.1"/>
    </source>
</evidence>
<proteinExistence type="predicted"/>
<accession>A0A0A9AVX8</accession>
<reference evidence="1" key="1">
    <citation type="submission" date="2014-09" db="EMBL/GenBank/DDBJ databases">
        <authorList>
            <person name="Magalhaes I.L.F."/>
            <person name="Oliveira U."/>
            <person name="Santos F.R."/>
            <person name="Vidigal T.H.D.A."/>
            <person name="Brescovit A.D."/>
            <person name="Santos A.J."/>
        </authorList>
    </citation>
    <scope>NUCLEOTIDE SEQUENCE</scope>
    <source>
        <tissue evidence="1">Shoot tissue taken approximately 20 cm above the soil surface</tissue>
    </source>
</reference>
<name>A0A0A9AVX8_ARUDO</name>
<dbReference type="EMBL" id="GBRH01242614">
    <property type="protein sequence ID" value="JAD55281.1"/>
    <property type="molecule type" value="Transcribed_RNA"/>
</dbReference>
<protein>
    <submittedName>
        <fullName evidence="1">Uncharacterized protein</fullName>
    </submittedName>
</protein>
<sequence length="10" mass="1196">MCRLSIVLNF</sequence>
<organism evidence="1">
    <name type="scientific">Arundo donax</name>
    <name type="common">Giant reed</name>
    <name type="synonym">Donax arundinaceus</name>
    <dbReference type="NCBI Taxonomy" id="35708"/>
    <lineage>
        <taxon>Eukaryota</taxon>
        <taxon>Viridiplantae</taxon>
        <taxon>Streptophyta</taxon>
        <taxon>Embryophyta</taxon>
        <taxon>Tracheophyta</taxon>
        <taxon>Spermatophyta</taxon>
        <taxon>Magnoliopsida</taxon>
        <taxon>Liliopsida</taxon>
        <taxon>Poales</taxon>
        <taxon>Poaceae</taxon>
        <taxon>PACMAD clade</taxon>
        <taxon>Arundinoideae</taxon>
        <taxon>Arundineae</taxon>
        <taxon>Arundo</taxon>
    </lineage>
</organism>